<reference evidence="1 2" key="1">
    <citation type="journal article" date="2007" name="J. Virol.">
        <title>Genome sequences of three koi herpesvirus isolates representing the expanding distribution of an emerging disease threatening koi and common carp worldwide.</title>
        <authorList>
            <person name="Aoki T."/>
            <person name="Hirono I."/>
            <person name="Kurokawa K."/>
            <person name="Fukuda H."/>
            <person name="Nahary R."/>
            <person name="Eldar A."/>
            <person name="Davison A.J."/>
            <person name="Waltzek T.B."/>
            <person name="Bercovier H."/>
            <person name="Hedrick R.P."/>
        </authorList>
    </citation>
    <scope>NUCLEOTIDE SEQUENCE [LARGE SCALE GENOMIC DNA]</scope>
    <source>
        <strain evidence="1">TUMST1</strain>
    </source>
</reference>
<protein>
    <submittedName>
        <fullName evidence="1">Uncharacterized protein</fullName>
    </submittedName>
</protein>
<proteinExistence type="predicted"/>
<accession>A4FTL2</accession>
<gene>
    <name evidence="1" type="ORF">KHVJ127</name>
</gene>
<dbReference type="EMBL" id="AP008984">
    <property type="protein sequence ID" value="BAF48931.1"/>
    <property type="molecule type" value="Genomic_DNA"/>
</dbReference>
<dbReference type="Proteomes" id="UP000169752">
    <property type="component" value="Segment"/>
</dbReference>
<evidence type="ECO:0000313" key="1">
    <source>
        <dbReference type="EMBL" id="BAF48931.1"/>
    </source>
</evidence>
<name>A4FTL2_CYHV3</name>
<evidence type="ECO:0000313" key="2">
    <source>
        <dbReference type="Proteomes" id="UP000169752"/>
    </source>
</evidence>
<sequence length="459" mass="53276">MTIIGLELQVPGRKVSSGESVRDLLVEGDMEHDHDHEGDQIEDECSARDYQHRHHRVFEDPVGGVCRGRGHVQRAVIGAEAGREVEMKLVRGEGKRSFLSVRVRQPEECPHPCHCLSGRCLKMEASNTVDESLEPLVPDEFKRVTAWYDEKLPAVSERTRLRIKYFAELSADDVLRHKGWRRTRHNQVAMESAGIRVSLEDFEMYCLAADWYYHRSFARRDLQACTAVWWTMLRLFVHACWRFDIVNSRYIETSLEIGANLSRSGLAPPMRVMPMLLLWCLHAFPVTPVCLSKWGWVCEDDEFNVPFMERAKAVYQSYRDPQDRIMRKFPVTEGLLWVVTASRRPIHNEDLFSGDCFAPKCVVTWLVERYTRLSEPDTLRLTETCRGVIRKSLATVRSAMDRYEEDLLPWRVQELSKRLRRLSDEYARSSLDPSVNMLGMVNKITAIDMELWSRSARPK</sequence>
<organism evidence="1 2">
    <name type="scientific">Cyprinid herpesvirus 3</name>
    <name type="common">CyHV-3</name>
    <dbReference type="NCBI Taxonomy" id="180230"/>
    <lineage>
        <taxon>Viruses</taxon>
        <taxon>Duplodnaviria</taxon>
        <taxon>Heunggongvirae</taxon>
        <taxon>Peploviricota</taxon>
        <taxon>Herviviricetes</taxon>
        <taxon>Herpesvirales</taxon>
        <taxon>Alloherpesviridae</taxon>
        <taxon>Cyvirus</taxon>
        <taxon>Cyvirus cyprinidallo3</taxon>
    </lineage>
</organism>